<dbReference type="InterPro" id="IPR005950">
    <property type="entry name" value="ModA"/>
</dbReference>
<protein>
    <submittedName>
        <fullName evidence="6">Molybdate transport system substrate-binding protein</fullName>
    </submittedName>
</protein>
<dbReference type="GO" id="GO:0030288">
    <property type="term" value="C:outer membrane-bounded periplasmic space"/>
    <property type="evidence" value="ECO:0007669"/>
    <property type="project" value="TreeGrafter"/>
</dbReference>
<dbReference type="EMBL" id="SNYR01000001">
    <property type="protein sequence ID" value="TDQ67479.1"/>
    <property type="molecule type" value="Genomic_DNA"/>
</dbReference>
<sequence length="241" mass="25654">MIWRAARIGVLALVALAFVRPAWAETRIFVASSMVDFAQSAVAAAQLDVEVVAGGSSTLARQIEAGAPADLFISANEDWAKHAAGERDLLPLFGNSLVLVADRAGALEISALPLLLGENRLALADPHHVPAGIYAKAALEHLGLWEALSDRVAAAENVRSAARFVRSGAAPFGVVYGSDAKALNLPIAYAFPAESHPPIRYWAVKLRDDDPAVDAFLDFIDSAEGHKLLAEFGFQPIERPL</sequence>
<keyword evidence="2" id="KW-0500">Molybdenum</keyword>
<dbReference type="Gene3D" id="3.40.190.10">
    <property type="entry name" value="Periplasmic binding protein-like II"/>
    <property type="match status" value="2"/>
</dbReference>
<evidence type="ECO:0000256" key="5">
    <source>
        <dbReference type="ARBA" id="ARBA00062515"/>
    </source>
</evidence>
<dbReference type="NCBIfam" id="TIGR01256">
    <property type="entry name" value="modA"/>
    <property type="match status" value="1"/>
</dbReference>
<reference evidence="6 7" key="1">
    <citation type="submission" date="2019-03" db="EMBL/GenBank/DDBJ databases">
        <title>Genomic Encyclopedia of Type Strains, Phase III (KMG-III): the genomes of soil and plant-associated and newly described type strains.</title>
        <authorList>
            <person name="Whitman W."/>
        </authorList>
    </citation>
    <scope>NUCLEOTIDE SEQUENCE [LARGE SCALE GENOMIC DNA]</scope>
    <source>
        <strain evidence="6 7">CGMCC 1.7002</strain>
    </source>
</reference>
<dbReference type="GO" id="GO:0046872">
    <property type="term" value="F:metal ion binding"/>
    <property type="evidence" value="ECO:0007669"/>
    <property type="project" value="UniProtKB-KW"/>
</dbReference>
<comment type="subunit">
    <text evidence="5">The complex is composed of two ATP-binding proteins (ModC), two transmembrane proteins (ModB) and a solute-binding protein (ModA).</text>
</comment>
<dbReference type="PANTHER" id="PTHR30632:SF17">
    <property type="entry name" value="MOLYBDATE-BINDING PROTEIN MODA"/>
    <property type="match status" value="1"/>
</dbReference>
<keyword evidence="7" id="KW-1185">Reference proteome</keyword>
<evidence type="ECO:0000256" key="1">
    <source>
        <dbReference type="ARBA" id="ARBA00009175"/>
    </source>
</evidence>
<gene>
    <name evidence="6" type="ORF">ATL17_1494</name>
</gene>
<evidence type="ECO:0000256" key="3">
    <source>
        <dbReference type="ARBA" id="ARBA00022723"/>
    </source>
</evidence>
<dbReference type="GO" id="GO:0015689">
    <property type="term" value="P:molybdate ion transport"/>
    <property type="evidence" value="ECO:0007669"/>
    <property type="project" value="InterPro"/>
</dbReference>
<name>A0A4R6VTT6_9HYPH</name>
<dbReference type="GO" id="GO:0030973">
    <property type="term" value="F:molybdate ion binding"/>
    <property type="evidence" value="ECO:0007669"/>
    <property type="project" value="TreeGrafter"/>
</dbReference>
<keyword evidence="4" id="KW-0732">Signal</keyword>
<proteinExistence type="inferred from homology"/>
<dbReference type="InterPro" id="IPR050682">
    <property type="entry name" value="ModA/WtpA"/>
</dbReference>
<accession>A0A4R6VTT6</accession>
<comment type="caution">
    <text evidence="6">The sequence shown here is derived from an EMBL/GenBank/DDBJ whole genome shotgun (WGS) entry which is preliminary data.</text>
</comment>
<dbReference type="GO" id="GO:1901359">
    <property type="term" value="F:tungstate binding"/>
    <property type="evidence" value="ECO:0007669"/>
    <property type="project" value="UniProtKB-ARBA"/>
</dbReference>
<dbReference type="AlphaFoldDB" id="A0A4R6VTT6"/>
<dbReference type="Pfam" id="PF13531">
    <property type="entry name" value="SBP_bac_11"/>
    <property type="match status" value="1"/>
</dbReference>
<dbReference type="FunFam" id="3.40.190.10:FF:000035">
    <property type="entry name" value="Molybdate ABC transporter substrate-binding protein"/>
    <property type="match status" value="1"/>
</dbReference>
<evidence type="ECO:0000256" key="2">
    <source>
        <dbReference type="ARBA" id="ARBA00022505"/>
    </source>
</evidence>
<dbReference type="RefSeq" id="WP_133572090.1">
    <property type="nucleotide sequence ID" value="NZ_SNYR01000001.1"/>
</dbReference>
<dbReference type="SUPFAM" id="SSF53850">
    <property type="entry name" value="Periplasmic binding protein-like II"/>
    <property type="match status" value="1"/>
</dbReference>
<dbReference type="PANTHER" id="PTHR30632">
    <property type="entry name" value="MOLYBDATE-BINDING PERIPLASMIC PROTEIN"/>
    <property type="match status" value="1"/>
</dbReference>
<evidence type="ECO:0000313" key="6">
    <source>
        <dbReference type="EMBL" id="TDQ67479.1"/>
    </source>
</evidence>
<evidence type="ECO:0000313" key="7">
    <source>
        <dbReference type="Proteomes" id="UP000295391"/>
    </source>
</evidence>
<comment type="similarity">
    <text evidence="1">Belongs to the bacterial solute-binding protein ModA family.</text>
</comment>
<evidence type="ECO:0000256" key="4">
    <source>
        <dbReference type="ARBA" id="ARBA00022729"/>
    </source>
</evidence>
<organism evidence="6 7">
    <name type="scientific">Maritalea mobilis</name>
    <dbReference type="NCBI Taxonomy" id="483324"/>
    <lineage>
        <taxon>Bacteria</taxon>
        <taxon>Pseudomonadati</taxon>
        <taxon>Pseudomonadota</taxon>
        <taxon>Alphaproteobacteria</taxon>
        <taxon>Hyphomicrobiales</taxon>
        <taxon>Devosiaceae</taxon>
        <taxon>Maritalea</taxon>
    </lineage>
</organism>
<dbReference type="Proteomes" id="UP000295391">
    <property type="component" value="Unassembled WGS sequence"/>
</dbReference>
<keyword evidence="3" id="KW-0479">Metal-binding</keyword>
<dbReference type="OrthoDB" id="9785015at2"/>